<keyword evidence="3" id="KW-1185">Reference proteome</keyword>
<dbReference type="PANTHER" id="PTHR30157:SF0">
    <property type="entry name" value="NADPH-DEPENDENT FERRIC-CHELATE REDUCTASE"/>
    <property type="match status" value="1"/>
</dbReference>
<accession>A0A7I9VC08</accession>
<evidence type="ECO:0000313" key="3">
    <source>
        <dbReference type="Proteomes" id="UP000444960"/>
    </source>
</evidence>
<dbReference type="Gene3D" id="3.40.50.80">
    <property type="entry name" value="Nucleotide-binding domain of ferredoxin-NADP reductase (FNR) module"/>
    <property type="match status" value="1"/>
</dbReference>
<comment type="caution">
    <text evidence="2">The sequence shown here is derived from an EMBL/GenBank/DDBJ whole genome shotgun (WGS) entry which is preliminary data.</text>
</comment>
<dbReference type="InterPro" id="IPR039374">
    <property type="entry name" value="SIP_fam"/>
</dbReference>
<reference evidence="3" key="1">
    <citation type="submission" date="2019-06" db="EMBL/GenBank/DDBJ databases">
        <title>Gordonia isolated from sludge of a wastewater treatment plant.</title>
        <authorList>
            <person name="Tamura T."/>
            <person name="Aoyama K."/>
            <person name="Kang Y."/>
            <person name="Saito S."/>
            <person name="Akiyama N."/>
            <person name="Yazawa K."/>
            <person name="Gonoi T."/>
            <person name="Mikami Y."/>
        </authorList>
    </citation>
    <scope>NUCLEOTIDE SEQUENCE [LARGE SCALE GENOMIC DNA]</scope>
    <source>
        <strain evidence="3">NBRC 107696</strain>
    </source>
</reference>
<name>A0A7I9VC08_9ACTN</name>
<dbReference type="Gene3D" id="2.40.30.10">
    <property type="entry name" value="Translation factors"/>
    <property type="match status" value="1"/>
</dbReference>
<dbReference type="InterPro" id="IPR017927">
    <property type="entry name" value="FAD-bd_FR_type"/>
</dbReference>
<gene>
    <name evidence="2" type="ORF">nbrc107696_33550</name>
</gene>
<evidence type="ECO:0000313" key="2">
    <source>
        <dbReference type="EMBL" id="GEE02909.1"/>
    </source>
</evidence>
<proteinExistence type="predicted"/>
<sequence>MPEHRVFPAVVTSVADLGASLRRITVAAPELASHRPIGPDEYIGLLMPRDGRPLVVPPPGEPNIRAAISTMSDDDRPDLRWYTIRRARPEACEIDIDIVVHGDHGPGTRFARRARIGSTVGVRESSALYTYDSCVSSRLLVGDETAIPAIARILESTTCSGPTTAIIETADPADRLVDGVQWVDRTDVPGEGLERAVRATPLGPALDLAWVCGERDAVKRIRRHLVDERSVDRTAVTFSGYWRLGQARG</sequence>
<dbReference type="CDD" id="cd06193">
    <property type="entry name" value="siderophore_interacting"/>
    <property type="match status" value="1"/>
</dbReference>
<dbReference type="Proteomes" id="UP000444960">
    <property type="component" value="Unassembled WGS sequence"/>
</dbReference>
<dbReference type="PANTHER" id="PTHR30157">
    <property type="entry name" value="FERRIC REDUCTASE, NADPH-DEPENDENT"/>
    <property type="match status" value="1"/>
</dbReference>
<dbReference type="InterPro" id="IPR039261">
    <property type="entry name" value="FNR_nucleotide-bd"/>
</dbReference>
<dbReference type="SUPFAM" id="SSF63380">
    <property type="entry name" value="Riboflavin synthase domain-like"/>
    <property type="match status" value="1"/>
</dbReference>
<organism evidence="2 3">
    <name type="scientific">Gordonia spumicola</name>
    <dbReference type="NCBI Taxonomy" id="589161"/>
    <lineage>
        <taxon>Bacteria</taxon>
        <taxon>Bacillati</taxon>
        <taxon>Actinomycetota</taxon>
        <taxon>Actinomycetes</taxon>
        <taxon>Mycobacteriales</taxon>
        <taxon>Gordoniaceae</taxon>
        <taxon>Gordonia</taxon>
    </lineage>
</organism>
<dbReference type="RefSeq" id="WP_161896532.1">
    <property type="nucleotide sequence ID" value="NZ_BJOV01000005.1"/>
</dbReference>
<dbReference type="AlphaFoldDB" id="A0A7I9VC08"/>
<dbReference type="GO" id="GO:0016491">
    <property type="term" value="F:oxidoreductase activity"/>
    <property type="evidence" value="ECO:0007669"/>
    <property type="project" value="InterPro"/>
</dbReference>
<dbReference type="EMBL" id="BJOV01000005">
    <property type="protein sequence ID" value="GEE02909.1"/>
    <property type="molecule type" value="Genomic_DNA"/>
</dbReference>
<dbReference type="Pfam" id="PF08021">
    <property type="entry name" value="FAD_binding_9"/>
    <property type="match status" value="1"/>
</dbReference>
<evidence type="ECO:0000259" key="1">
    <source>
        <dbReference type="PROSITE" id="PS51384"/>
    </source>
</evidence>
<dbReference type="PROSITE" id="PS51384">
    <property type="entry name" value="FAD_FR"/>
    <property type="match status" value="1"/>
</dbReference>
<dbReference type="Pfam" id="PF04954">
    <property type="entry name" value="SIP"/>
    <property type="match status" value="1"/>
</dbReference>
<dbReference type="OrthoDB" id="9814826at2"/>
<protein>
    <submittedName>
        <fullName evidence="2">Siderophore-interacting protein</fullName>
    </submittedName>
</protein>
<feature type="domain" description="FAD-binding FR-type" evidence="1">
    <location>
        <begin position="4"/>
        <end position="132"/>
    </location>
</feature>
<dbReference type="InterPro" id="IPR017938">
    <property type="entry name" value="Riboflavin_synthase-like_b-brl"/>
</dbReference>
<dbReference type="InterPro" id="IPR007037">
    <property type="entry name" value="SIP_rossman_dom"/>
</dbReference>
<dbReference type="InterPro" id="IPR013113">
    <property type="entry name" value="SIP_FAD-bd"/>
</dbReference>